<dbReference type="GO" id="GO:0005576">
    <property type="term" value="C:extracellular region"/>
    <property type="evidence" value="ECO:0007669"/>
    <property type="project" value="UniProtKB-SubCell"/>
</dbReference>
<dbReference type="AlphaFoldDB" id="A0ABD3XRI1"/>
<feature type="domain" description="VWFC" evidence="2">
    <location>
        <begin position="13"/>
        <end position="65"/>
    </location>
</feature>
<proteinExistence type="predicted"/>
<dbReference type="EMBL" id="JBJQND010000001">
    <property type="protein sequence ID" value="KAL3888221.1"/>
    <property type="molecule type" value="Genomic_DNA"/>
</dbReference>
<feature type="chain" id="PRO_5044792929" description="VWFC domain-containing protein" evidence="1">
    <location>
        <begin position="17"/>
        <end position="381"/>
    </location>
</feature>
<keyword evidence="1" id="KW-0732">Signal</keyword>
<dbReference type="InterPro" id="IPR001007">
    <property type="entry name" value="VWF_dom"/>
</dbReference>
<evidence type="ECO:0000256" key="1">
    <source>
        <dbReference type="SAM" id="SignalP"/>
    </source>
</evidence>
<organism evidence="3 4">
    <name type="scientific">Sinanodonta woodiana</name>
    <name type="common">Chinese pond mussel</name>
    <name type="synonym">Anodonta woodiana</name>
    <dbReference type="NCBI Taxonomy" id="1069815"/>
    <lineage>
        <taxon>Eukaryota</taxon>
        <taxon>Metazoa</taxon>
        <taxon>Spiralia</taxon>
        <taxon>Lophotrochozoa</taxon>
        <taxon>Mollusca</taxon>
        <taxon>Bivalvia</taxon>
        <taxon>Autobranchia</taxon>
        <taxon>Heteroconchia</taxon>
        <taxon>Palaeoheterodonta</taxon>
        <taxon>Unionida</taxon>
        <taxon>Unionoidea</taxon>
        <taxon>Unionidae</taxon>
        <taxon>Unioninae</taxon>
        <taxon>Sinanodonta</taxon>
    </lineage>
</organism>
<reference evidence="3 4" key="1">
    <citation type="submission" date="2024-11" db="EMBL/GenBank/DDBJ databases">
        <title>Chromosome-level genome assembly of the freshwater bivalve Anodonta woodiana.</title>
        <authorList>
            <person name="Chen X."/>
        </authorList>
    </citation>
    <scope>NUCLEOTIDE SEQUENCE [LARGE SCALE GENOMIC DNA]</scope>
    <source>
        <strain evidence="3">MN2024</strain>
        <tissue evidence="3">Gills</tissue>
    </source>
</reference>
<sequence>MRRIILILILTLCVDGLPRDSEQEHNKQCEYSCTQGGKTYCFPIPCPLPPCKDPVTTPGECCPHCPENMDDSSGIFERNCTKTCKQGNRTHCWPVPCPLPPCKKPVLTPGECCPHCPNKTCPHPPACKVGNVSFCNPPPCPPPPCKHPVVIPGQCCPYCSNATCPHRCKVGNTTFCYPPPCPPPPCKHPVVIPGQCCPYCSNTTCPHRCKVGNTTFCYPPPCPPPPCTNPFTVPGECCEQCPQTKPSELKRSDCIHPCNYNGQMFCDPLPCPIPPCENPTTNAGDCCPHCTGDQPVTPTQDPVTICPMPCMQGGQKYCFPLPCPHPPCVDPVRAAGECCPHCPNGPNCSYQNVTLALLETRMIGTMECTCKRWNQVECIYV</sequence>
<evidence type="ECO:0000313" key="3">
    <source>
        <dbReference type="EMBL" id="KAL3888221.1"/>
    </source>
</evidence>
<dbReference type="Proteomes" id="UP001634394">
    <property type="component" value="Unassembled WGS sequence"/>
</dbReference>
<gene>
    <name evidence="3" type="ORF">ACJMK2_000596</name>
</gene>
<dbReference type="GO" id="GO:0045202">
    <property type="term" value="C:synapse"/>
    <property type="evidence" value="ECO:0007669"/>
    <property type="project" value="UniProtKB-SubCell"/>
</dbReference>
<evidence type="ECO:0000313" key="4">
    <source>
        <dbReference type="Proteomes" id="UP001634394"/>
    </source>
</evidence>
<dbReference type="Pfam" id="PF23334">
    <property type="entry name" value="VWC2L_2nd"/>
    <property type="match status" value="1"/>
</dbReference>
<dbReference type="PANTHER" id="PTHR46252:SF3">
    <property type="entry name" value="KIELIN_CHORDIN-LIKE PROTEIN"/>
    <property type="match status" value="1"/>
</dbReference>
<accession>A0ABD3XRI1</accession>
<feature type="domain" description="VWFC" evidence="2">
    <location>
        <begin position="69"/>
        <end position="116"/>
    </location>
</feature>
<evidence type="ECO:0000259" key="2">
    <source>
        <dbReference type="SMART" id="SM00214"/>
    </source>
</evidence>
<feature type="signal peptide" evidence="1">
    <location>
        <begin position="1"/>
        <end position="16"/>
    </location>
</feature>
<keyword evidence="4" id="KW-1185">Reference proteome</keyword>
<protein>
    <recommendedName>
        <fullName evidence="2">VWFC domain-containing protein</fullName>
    </recommendedName>
</protein>
<comment type="caution">
    <text evidence="3">The sequence shown here is derived from an EMBL/GenBank/DDBJ whole genome shotgun (WGS) entry which is preliminary data.</text>
</comment>
<dbReference type="PANTHER" id="PTHR46252">
    <property type="entry name" value="BRORIN FAMILY MEMBER"/>
    <property type="match status" value="1"/>
</dbReference>
<dbReference type="InterPro" id="IPR042979">
    <property type="entry name" value="VWC2/VWC2L"/>
</dbReference>
<dbReference type="SMART" id="SM00214">
    <property type="entry name" value="VWC"/>
    <property type="match status" value="2"/>
</dbReference>
<name>A0ABD3XRI1_SINWO</name>